<comment type="cofactor">
    <cofactor evidence="5">
        <name>[2Fe-2S] cluster</name>
        <dbReference type="ChEBI" id="CHEBI:190135"/>
    </cofactor>
</comment>
<evidence type="ECO:0000256" key="1">
    <source>
        <dbReference type="ARBA" id="ARBA00022714"/>
    </source>
</evidence>
<proteinExistence type="predicted"/>
<dbReference type="GO" id="GO:0046872">
    <property type="term" value="F:metal ion binding"/>
    <property type="evidence" value="ECO:0007669"/>
    <property type="project" value="UniProtKB-KW"/>
</dbReference>
<evidence type="ECO:0000256" key="6">
    <source>
        <dbReference type="SAM" id="SignalP"/>
    </source>
</evidence>
<dbReference type="FunFam" id="3.40.5.90:FF:000001">
    <property type="entry name" value="CDGSH iron-sulfur domain-containing protein 1"/>
    <property type="match status" value="1"/>
</dbReference>
<dbReference type="PANTHER" id="PTHR13680">
    <property type="entry name" value="CDGSH IRON-SULFUR DOMAIN-CONTAINING PROTEIN 1"/>
    <property type="match status" value="1"/>
</dbReference>
<gene>
    <name evidence="8" type="ORF">HERI1096_LOCUS37967</name>
</gene>
<name>A0A7S3C0S7_9EUKA</name>
<feature type="chain" id="PRO_5030689015" description="Iron-binding zinc finger CDGSH type domain-containing protein" evidence="6">
    <location>
        <begin position="18"/>
        <end position="102"/>
    </location>
</feature>
<feature type="signal peptide" evidence="6">
    <location>
        <begin position="1"/>
        <end position="17"/>
    </location>
</feature>
<dbReference type="GO" id="GO:0010506">
    <property type="term" value="P:regulation of autophagy"/>
    <property type="evidence" value="ECO:0007669"/>
    <property type="project" value="InterPro"/>
</dbReference>
<keyword evidence="1" id="KW-0001">2Fe-2S</keyword>
<evidence type="ECO:0000256" key="4">
    <source>
        <dbReference type="ARBA" id="ARBA00023014"/>
    </source>
</evidence>
<reference evidence="8" key="1">
    <citation type="submission" date="2021-01" db="EMBL/GenBank/DDBJ databases">
        <authorList>
            <person name="Corre E."/>
            <person name="Pelletier E."/>
            <person name="Niang G."/>
            <person name="Scheremetjew M."/>
            <person name="Finn R."/>
            <person name="Kale V."/>
            <person name="Holt S."/>
            <person name="Cochrane G."/>
            <person name="Meng A."/>
            <person name="Brown T."/>
            <person name="Cohen L."/>
        </authorList>
    </citation>
    <scope>NUCLEOTIDE SEQUENCE</scope>
    <source>
        <strain evidence="8">CCMP281</strain>
    </source>
</reference>
<evidence type="ECO:0000259" key="7">
    <source>
        <dbReference type="SMART" id="SM00704"/>
    </source>
</evidence>
<keyword evidence="3" id="KW-0408">Iron</keyword>
<evidence type="ECO:0000256" key="5">
    <source>
        <dbReference type="ARBA" id="ARBA00034078"/>
    </source>
</evidence>
<evidence type="ECO:0000313" key="8">
    <source>
        <dbReference type="EMBL" id="CAE0149558.1"/>
    </source>
</evidence>
<keyword evidence="6" id="KW-0732">Signal</keyword>
<dbReference type="SMART" id="SM00704">
    <property type="entry name" value="ZnF_CDGSH"/>
    <property type="match status" value="1"/>
</dbReference>
<dbReference type="AlphaFoldDB" id="A0A7S3C0S7"/>
<evidence type="ECO:0000256" key="3">
    <source>
        <dbReference type="ARBA" id="ARBA00023004"/>
    </source>
</evidence>
<dbReference type="InterPro" id="IPR045131">
    <property type="entry name" value="CISD1/2"/>
</dbReference>
<accession>A0A7S3C0S7</accession>
<keyword evidence="2" id="KW-0479">Metal-binding</keyword>
<protein>
    <recommendedName>
        <fullName evidence="7">Iron-binding zinc finger CDGSH type domain-containing protein</fullName>
    </recommendedName>
</protein>
<dbReference type="GO" id="GO:0051537">
    <property type="term" value="F:2 iron, 2 sulfur cluster binding"/>
    <property type="evidence" value="ECO:0007669"/>
    <property type="project" value="UniProtKB-KW"/>
</dbReference>
<dbReference type="GO" id="GO:0005741">
    <property type="term" value="C:mitochondrial outer membrane"/>
    <property type="evidence" value="ECO:0007669"/>
    <property type="project" value="TreeGrafter"/>
</dbReference>
<feature type="domain" description="Iron-binding zinc finger CDGSH type" evidence="7">
    <location>
        <begin position="49"/>
        <end position="88"/>
    </location>
</feature>
<dbReference type="Gene3D" id="3.40.5.90">
    <property type="entry name" value="CDGSH iron-sulfur domain, mitoNEET-type"/>
    <property type="match status" value="1"/>
</dbReference>
<dbReference type="InterPro" id="IPR042216">
    <property type="entry name" value="MitoNEET_CISD"/>
</dbReference>
<organism evidence="8">
    <name type="scientific">Haptolina ericina</name>
    <dbReference type="NCBI Taxonomy" id="156174"/>
    <lineage>
        <taxon>Eukaryota</taxon>
        <taxon>Haptista</taxon>
        <taxon>Haptophyta</taxon>
        <taxon>Prymnesiophyceae</taxon>
        <taxon>Prymnesiales</taxon>
        <taxon>Prymnesiaceae</taxon>
        <taxon>Haptolina</taxon>
    </lineage>
</organism>
<dbReference type="EMBL" id="HBHX01068716">
    <property type="protein sequence ID" value="CAE0149558.1"/>
    <property type="molecule type" value="Transcribed_RNA"/>
</dbReference>
<dbReference type="InterPro" id="IPR018967">
    <property type="entry name" value="FeS-contain_CDGSH-typ"/>
</dbReference>
<keyword evidence="4" id="KW-0411">Iron-sulfur</keyword>
<evidence type="ECO:0000256" key="2">
    <source>
        <dbReference type="ARBA" id="ARBA00022723"/>
    </source>
</evidence>
<sequence length="102" mass="11055">MMFRFLLLALCLVVSQALMLTPGASALHKPLAGPRMGIINENIDKDSPKVATMQKVSEIKGKKGVFCRCWKSGTFPLCNGAHMAHNEETGDNVGPLIIDKSD</sequence>
<dbReference type="PANTHER" id="PTHR13680:SF5">
    <property type="entry name" value="CDGSH IRON-SULFUR DOMAIN-CONTAINING PROTEIN 1"/>
    <property type="match status" value="1"/>
</dbReference>